<evidence type="ECO:0000259" key="5">
    <source>
        <dbReference type="PROSITE" id="PS50931"/>
    </source>
</evidence>
<dbReference type="Proteomes" id="UP000050920">
    <property type="component" value="Unassembled WGS sequence"/>
</dbReference>
<feature type="domain" description="HTH lysR-type" evidence="5">
    <location>
        <begin position="4"/>
        <end position="61"/>
    </location>
</feature>
<accession>A0A0R2NPN9</accession>
<evidence type="ECO:0000256" key="2">
    <source>
        <dbReference type="ARBA" id="ARBA00023015"/>
    </source>
</evidence>
<name>A0A0R2NPN9_9LACO</name>
<keyword evidence="2" id="KW-0805">Transcription regulation</keyword>
<dbReference type="InterPro" id="IPR000847">
    <property type="entry name" value="LysR_HTH_N"/>
</dbReference>
<evidence type="ECO:0000256" key="4">
    <source>
        <dbReference type="ARBA" id="ARBA00023163"/>
    </source>
</evidence>
<gene>
    <name evidence="6" type="ORF">DY78_GL002930</name>
</gene>
<dbReference type="EMBL" id="AYGX02000070">
    <property type="protein sequence ID" value="KRO27681.1"/>
    <property type="molecule type" value="Genomic_DNA"/>
</dbReference>
<dbReference type="PANTHER" id="PTHR30419">
    <property type="entry name" value="HTH-TYPE TRANSCRIPTIONAL REGULATOR YBHD"/>
    <property type="match status" value="1"/>
</dbReference>
<keyword evidence="7" id="KW-1185">Reference proteome</keyword>
<dbReference type="Gene3D" id="3.40.190.290">
    <property type="match status" value="1"/>
</dbReference>
<dbReference type="PROSITE" id="PS50931">
    <property type="entry name" value="HTH_LYSR"/>
    <property type="match status" value="1"/>
</dbReference>
<keyword evidence="4" id="KW-0804">Transcription</keyword>
<keyword evidence="3" id="KW-0238">DNA-binding</keyword>
<comment type="similarity">
    <text evidence="1">Belongs to the LysR transcriptional regulatory family.</text>
</comment>
<evidence type="ECO:0000256" key="3">
    <source>
        <dbReference type="ARBA" id="ARBA00023125"/>
    </source>
</evidence>
<dbReference type="PRINTS" id="PR00039">
    <property type="entry name" value="HTHLYSR"/>
</dbReference>
<dbReference type="GO" id="GO:0003700">
    <property type="term" value="F:DNA-binding transcription factor activity"/>
    <property type="evidence" value="ECO:0007669"/>
    <property type="project" value="InterPro"/>
</dbReference>
<dbReference type="CDD" id="cd05466">
    <property type="entry name" value="PBP2_LTTR_substrate"/>
    <property type="match status" value="1"/>
</dbReference>
<sequence length="302" mass="33798">MTFLNIDHLKIFTNLAQTLNFSLTAKTMNISQSAVSQAIKSIENELGFTLFNRTKRQVSLTRSGAAFEQRIEAVLANFDKAVIDSREIYQRERSNLTIGTTGTTFEAHLLPLIIRNFCDTDDQIKLYLETFNHNQLKQHLLNQECDLIFTTQDDVADTPQIHFTPLVTGYFCALIPQSNPLSAAQQLDLYNLDQQNLIMLTNDWCPPLQLQMQDQLKKACPDADLTYADNVTTATTMVAAGLGSCVMPNFITCASQASFKIVPLNVTTPLAYGIATLADHPAPIALKFIKQVQRYDSLQQKN</sequence>
<evidence type="ECO:0000313" key="7">
    <source>
        <dbReference type="Proteomes" id="UP000050920"/>
    </source>
</evidence>
<dbReference type="SUPFAM" id="SSF46785">
    <property type="entry name" value="Winged helix' DNA-binding domain"/>
    <property type="match status" value="1"/>
</dbReference>
<evidence type="ECO:0000313" key="6">
    <source>
        <dbReference type="EMBL" id="KRO27681.1"/>
    </source>
</evidence>
<dbReference type="AlphaFoldDB" id="A0A0R2NPN9"/>
<dbReference type="SUPFAM" id="SSF53850">
    <property type="entry name" value="Periplasmic binding protein-like II"/>
    <property type="match status" value="1"/>
</dbReference>
<dbReference type="GO" id="GO:0005829">
    <property type="term" value="C:cytosol"/>
    <property type="evidence" value="ECO:0007669"/>
    <property type="project" value="TreeGrafter"/>
</dbReference>
<organism evidence="6 7">
    <name type="scientific">Lactiplantibacillus fabifermentans DSM 21115</name>
    <dbReference type="NCBI Taxonomy" id="1413187"/>
    <lineage>
        <taxon>Bacteria</taxon>
        <taxon>Bacillati</taxon>
        <taxon>Bacillota</taxon>
        <taxon>Bacilli</taxon>
        <taxon>Lactobacillales</taxon>
        <taxon>Lactobacillaceae</taxon>
        <taxon>Lactiplantibacillus</taxon>
    </lineage>
</organism>
<dbReference type="InterPro" id="IPR050950">
    <property type="entry name" value="HTH-type_LysR_regulators"/>
</dbReference>
<proteinExistence type="inferred from homology"/>
<dbReference type="InterPro" id="IPR036388">
    <property type="entry name" value="WH-like_DNA-bd_sf"/>
</dbReference>
<dbReference type="Pfam" id="PF03466">
    <property type="entry name" value="LysR_substrate"/>
    <property type="match status" value="1"/>
</dbReference>
<dbReference type="Pfam" id="PF00126">
    <property type="entry name" value="HTH_1"/>
    <property type="match status" value="1"/>
</dbReference>
<dbReference type="FunFam" id="1.10.10.10:FF:000001">
    <property type="entry name" value="LysR family transcriptional regulator"/>
    <property type="match status" value="1"/>
</dbReference>
<evidence type="ECO:0000256" key="1">
    <source>
        <dbReference type="ARBA" id="ARBA00009437"/>
    </source>
</evidence>
<dbReference type="InterPro" id="IPR005119">
    <property type="entry name" value="LysR_subst-bd"/>
</dbReference>
<dbReference type="GO" id="GO:0003677">
    <property type="term" value="F:DNA binding"/>
    <property type="evidence" value="ECO:0007669"/>
    <property type="project" value="UniProtKB-KW"/>
</dbReference>
<dbReference type="InterPro" id="IPR036390">
    <property type="entry name" value="WH_DNA-bd_sf"/>
</dbReference>
<dbReference type="PANTHER" id="PTHR30419:SF28">
    <property type="entry name" value="HTH-TYPE TRANSCRIPTIONAL REGULATOR BSDA"/>
    <property type="match status" value="1"/>
</dbReference>
<comment type="caution">
    <text evidence="6">The sequence shown here is derived from an EMBL/GenBank/DDBJ whole genome shotgun (WGS) entry which is preliminary data.</text>
</comment>
<reference evidence="6 7" key="1">
    <citation type="journal article" date="2015" name="Genome Announc.">
        <title>Expanding the biotechnology potential of lactobacilli through comparative genomics of 213 strains and associated genera.</title>
        <authorList>
            <person name="Sun Z."/>
            <person name="Harris H.M."/>
            <person name="McCann A."/>
            <person name="Guo C."/>
            <person name="Argimon S."/>
            <person name="Zhang W."/>
            <person name="Yang X."/>
            <person name="Jeffery I.B."/>
            <person name="Cooney J.C."/>
            <person name="Kagawa T.F."/>
            <person name="Liu W."/>
            <person name="Song Y."/>
            <person name="Salvetti E."/>
            <person name="Wrobel A."/>
            <person name="Rasinkangas P."/>
            <person name="Parkhill J."/>
            <person name="Rea M.C."/>
            <person name="O'Sullivan O."/>
            <person name="Ritari J."/>
            <person name="Douillard F.P."/>
            <person name="Paul Ross R."/>
            <person name="Yang R."/>
            <person name="Briner A.E."/>
            <person name="Felis G.E."/>
            <person name="de Vos W.M."/>
            <person name="Barrangou R."/>
            <person name="Klaenhammer T.R."/>
            <person name="Caufield P.W."/>
            <person name="Cui Y."/>
            <person name="Zhang H."/>
            <person name="O'Toole P.W."/>
        </authorList>
    </citation>
    <scope>NUCLEOTIDE SEQUENCE [LARGE SCALE GENOMIC DNA]</scope>
    <source>
        <strain evidence="6 7">DSM 21115</strain>
    </source>
</reference>
<dbReference type="Gene3D" id="1.10.10.10">
    <property type="entry name" value="Winged helix-like DNA-binding domain superfamily/Winged helix DNA-binding domain"/>
    <property type="match status" value="1"/>
</dbReference>
<protein>
    <submittedName>
        <fullName evidence="6">Hth-type transcriptional regulator alsr (Als operon regulatoryprotein)</fullName>
    </submittedName>
</protein>